<feature type="coiled-coil region" evidence="1">
    <location>
        <begin position="205"/>
        <end position="239"/>
    </location>
</feature>
<dbReference type="KEGG" id="blag:BLTE_02690"/>
<dbReference type="InterPro" id="IPR009003">
    <property type="entry name" value="Peptidase_S1_PA"/>
</dbReference>
<keyword evidence="2" id="KW-0812">Transmembrane</keyword>
<dbReference type="InterPro" id="IPR000253">
    <property type="entry name" value="FHA_dom"/>
</dbReference>
<keyword evidence="2" id="KW-0472">Membrane</keyword>
<feature type="transmembrane region" description="Helical" evidence="2">
    <location>
        <begin position="182"/>
        <end position="202"/>
    </location>
</feature>
<keyword evidence="1" id="KW-0175">Coiled coil</keyword>
<dbReference type="SMART" id="SM00240">
    <property type="entry name" value="FHA"/>
    <property type="match status" value="1"/>
</dbReference>
<dbReference type="Gene3D" id="2.40.10.120">
    <property type="match status" value="1"/>
</dbReference>
<sequence>MESSVRGVLFRHISGSRANRIDKFDISENLVIHIGRKAGSEVLYDAVQDDLVSREHAVVTLVDPENLIFTIKDAGSSNGTYVNGVRISEATELFPDDTVELGKDGPKFVFDIQPRPEGYAGKTRVMSAVDTAVTRMIPRPAGLDEPIIAPMHDTMPPPKPGVGKETVERMLVAERSAAKRSWIGIGAGLGAAILIVAGGLYWNAQRTASQVYEDAQAQIQQHAEEIERAKTESAAALTKEIGTTSREIVEKWGDSTVKIEVSWGLYDQETGKPLLIKTLYDGQRNLRPCFILTRDNTVVPWLTLEDEFRTNKRVFGRGMASGFVVSENGFILTNKHVAAPWMTRYEWPFSSPEILLIPENERLPAQKHYARDIVKYHKTLDDLSARPGEPRNWVPEQDKGIIFANNAPIRISRPGIFAGRIEELLVRFPLSRLGMSAQFVRASTDADAALIKIETPQALTKVDIAEGDDLVVGDRVTVLGYPAVSIEDKALLTINEAGSARTRAEDIPQPTVTEGIISRVGSAIRQEGSTLTTFSNFGDAFQLSINTTGAGNSGGPVFNRDGKVIGLFTYGRSLGDIRVSLAVPIKHGRALLQAQRSN</sequence>
<organism evidence="4 5">
    <name type="scientific">Blastochloris tepida</name>
    <dbReference type="NCBI Taxonomy" id="2233851"/>
    <lineage>
        <taxon>Bacteria</taxon>
        <taxon>Pseudomonadati</taxon>
        <taxon>Pseudomonadota</taxon>
        <taxon>Alphaproteobacteria</taxon>
        <taxon>Hyphomicrobiales</taxon>
        <taxon>Blastochloridaceae</taxon>
        <taxon>Blastochloris</taxon>
    </lineage>
</organism>
<dbReference type="EMBL" id="AP018907">
    <property type="protein sequence ID" value="BBF91584.1"/>
    <property type="molecule type" value="Genomic_DNA"/>
</dbReference>
<dbReference type="InterPro" id="IPR008984">
    <property type="entry name" value="SMAD_FHA_dom_sf"/>
</dbReference>
<dbReference type="Proteomes" id="UP000266934">
    <property type="component" value="Chromosome"/>
</dbReference>
<dbReference type="PANTHER" id="PTHR43019:SF23">
    <property type="entry name" value="PROTEASE DO-LIKE 5, CHLOROPLASTIC"/>
    <property type="match status" value="1"/>
</dbReference>
<dbReference type="Gene3D" id="2.60.200.20">
    <property type="match status" value="1"/>
</dbReference>
<dbReference type="PANTHER" id="PTHR43019">
    <property type="entry name" value="SERINE ENDOPROTEASE DEGS"/>
    <property type="match status" value="1"/>
</dbReference>
<proteinExistence type="predicted"/>
<name>A0A348FWA1_9HYPH</name>
<evidence type="ECO:0000313" key="5">
    <source>
        <dbReference type="Proteomes" id="UP000266934"/>
    </source>
</evidence>
<dbReference type="Pfam" id="PF13365">
    <property type="entry name" value="Trypsin_2"/>
    <property type="match status" value="1"/>
</dbReference>
<dbReference type="SUPFAM" id="SSF50494">
    <property type="entry name" value="Trypsin-like serine proteases"/>
    <property type="match status" value="1"/>
</dbReference>
<dbReference type="Gene3D" id="2.40.10.10">
    <property type="entry name" value="Trypsin-like serine proteases"/>
    <property type="match status" value="1"/>
</dbReference>
<gene>
    <name evidence="4" type="ORF">BLTE_02690</name>
</gene>
<keyword evidence="5" id="KW-1185">Reference proteome</keyword>
<dbReference type="SUPFAM" id="SSF49879">
    <property type="entry name" value="SMAD/FHA domain"/>
    <property type="match status" value="1"/>
</dbReference>
<protein>
    <recommendedName>
        <fullName evidence="3">FHA domain-containing protein</fullName>
    </recommendedName>
</protein>
<reference evidence="4 5" key="1">
    <citation type="submission" date="2018-08" db="EMBL/GenBank/DDBJ databases">
        <title>Complete genome sequencing of Blastochloris tepida GI.</title>
        <authorList>
            <person name="Tsukatani Y."/>
            <person name="Mori H."/>
        </authorList>
    </citation>
    <scope>NUCLEOTIDE SEQUENCE [LARGE SCALE GENOMIC DNA]</scope>
    <source>
        <strain evidence="4 5">GI</strain>
    </source>
</reference>
<dbReference type="AlphaFoldDB" id="A0A348FWA1"/>
<dbReference type="CDD" id="cd00060">
    <property type="entry name" value="FHA"/>
    <property type="match status" value="1"/>
</dbReference>
<dbReference type="PROSITE" id="PS50006">
    <property type="entry name" value="FHA_DOMAIN"/>
    <property type="match status" value="1"/>
</dbReference>
<evidence type="ECO:0000313" key="4">
    <source>
        <dbReference type="EMBL" id="BBF91584.1"/>
    </source>
</evidence>
<accession>A0A348FWA1</accession>
<keyword evidence="2" id="KW-1133">Transmembrane helix</keyword>
<evidence type="ECO:0000256" key="2">
    <source>
        <dbReference type="SAM" id="Phobius"/>
    </source>
</evidence>
<evidence type="ECO:0000259" key="3">
    <source>
        <dbReference type="PROSITE" id="PS50006"/>
    </source>
</evidence>
<feature type="domain" description="FHA" evidence="3">
    <location>
        <begin position="32"/>
        <end position="87"/>
    </location>
</feature>
<dbReference type="InterPro" id="IPR043504">
    <property type="entry name" value="Peptidase_S1_PA_chymotrypsin"/>
</dbReference>
<evidence type="ECO:0000256" key="1">
    <source>
        <dbReference type="SAM" id="Coils"/>
    </source>
</evidence>
<dbReference type="Pfam" id="PF00498">
    <property type="entry name" value="FHA"/>
    <property type="match status" value="1"/>
</dbReference>